<evidence type="ECO:0000256" key="2">
    <source>
        <dbReference type="ARBA" id="ARBA00022803"/>
    </source>
</evidence>
<keyword evidence="2 4" id="KW-0802">TPR repeat</keyword>
<dbReference type="EMBL" id="JARBHB010000003">
    <property type="protein sequence ID" value="KAJ8888281.1"/>
    <property type="molecule type" value="Genomic_DNA"/>
</dbReference>
<evidence type="ECO:0000313" key="5">
    <source>
        <dbReference type="EMBL" id="KAJ8888281.1"/>
    </source>
</evidence>
<proteinExistence type="inferred from homology"/>
<evidence type="ECO:0000256" key="4">
    <source>
        <dbReference type="PROSITE-ProRule" id="PRU00339"/>
    </source>
</evidence>
<dbReference type="InterPro" id="IPR011990">
    <property type="entry name" value="TPR-like_helical_dom_sf"/>
</dbReference>
<dbReference type="Gene3D" id="1.25.40.10">
    <property type="entry name" value="Tetratricopeptide repeat domain"/>
    <property type="match status" value="1"/>
</dbReference>
<protein>
    <recommendedName>
        <fullName evidence="7">Tetratricopeptide repeat protein 27</fullName>
    </recommendedName>
</protein>
<reference evidence="5 6" key="1">
    <citation type="submission" date="2023-02" db="EMBL/GenBank/DDBJ databases">
        <title>LHISI_Scaffold_Assembly.</title>
        <authorList>
            <person name="Stuart O.P."/>
            <person name="Cleave R."/>
            <person name="Magrath M.J.L."/>
            <person name="Mikheyev A.S."/>
        </authorList>
    </citation>
    <scope>NUCLEOTIDE SEQUENCE [LARGE SCALE GENOMIC DNA]</scope>
    <source>
        <strain evidence="5">Daus_M_001</strain>
        <tissue evidence="5">Leg muscle</tissue>
    </source>
</reference>
<name>A0ABQ9HV83_9NEOP</name>
<organism evidence="5 6">
    <name type="scientific">Dryococelus australis</name>
    <dbReference type="NCBI Taxonomy" id="614101"/>
    <lineage>
        <taxon>Eukaryota</taxon>
        <taxon>Metazoa</taxon>
        <taxon>Ecdysozoa</taxon>
        <taxon>Arthropoda</taxon>
        <taxon>Hexapoda</taxon>
        <taxon>Insecta</taxon>
        <taxon>Pterygota</taxon>
        <taxon>Neoptera</taxon>
        <taxon>Polyneoptera</taxon>
        <taxon>Phasmatodea</taxon>
        <taxon>Verophasmatodea</taxon>
        <taxon>Anareolatae</taxon>
        <taxon>Phasmatidae</taxon>
        <taxon>Eurycanthinae</taxon>
        <taxon>Dryococelus</taxon>
    </lineage>
</organism>
<gene>
    <name evidence="5" type="ORF">PR048_007768</name>
</gene>
<dbReference type="PANTHER" id="PTHR16193">
    <property type="entry name" value="TETRATRICOPEPTIDE REPEAT PROTEIN 27"/>
    <property type="match status" value="1"/>
</dbReference>
<evidence type="ECO:0000256" key="3">
    <source>
        <dbReference type="ARBA" id="ARBA00024020"/>
    </source>
</evidence>
<dbReference type="Proteomes" id="UP001159363">
    <property type="component" value="Chromosome 3"/>
</dbReference>
<accession>A0ABQ9HV83</accession>
<dbReference type="PROSITE" id="PS50005">
    <property type="entry name" value="TPR"/>
    <property type="match status" value="1"/>
</dbReference>
<dbReference type="SMART" id="SM00028">
    <property type="entry name" value="TPR"/>
    <property type="match status" value="4"/>
</dbReference>
<dbReference type="InterPro" id="IPR044244">
    <property type="entry name" value="TTC27/Emw1"/>
</dbReference>
<evidence type="ECO:0000313" key="6">
    <source>
        <dbReference type="Proteomes" id="UP001159363"/>
    </source>
</evidence>
<dbReference type="PANTHER" id="PTHR16193:SF0">
    <property type="entry name" value="TETRATRICOPEPTIDE REPEAT PROTEIN 27"/>
    <property type="match status" value="1"/>
</dbReference>
<keyword evidence="6" id="KW-1185">Reference proteome</keyword>
<comment type="similarity">
    <text evidence="3">Belongs to the TTC27 family.</text>
</comment>
<sequence length="881" mass="100927">MFKQFLVDKGRGKNLPFNAKENIMPKYNFDYRCNYFEQWIILIQSLFPFCQHVTNPPPIKQFCLLDQSSLDTRSNTVLGSHHEVTPMLTLELLSPPLTVQHTTTILCHMLDLECCLLHTTISQCIKDHSPKQYSDHWTLTNTEKGWLVIYHIIQEVFLVNKRSPILKHDIFIYGRPVHQRMIATPCHIMLQFYSQKHYFYYTIHSTISAMQECLSCPKKIEKVRLGDSGPQPKRTKFQYSLALLKLKVTLKLETNQGILGSHGHLQNRRCTVFGGDVYGICQTVYNSLHDLSLNDEVRLNKVQFLDEADGQFPLLTPLEQAVVLGTFVYTQKAQPKDKLSEEELLPYLSCILTSPQSWSLQMAALLFRCRLESNSSRTVERSMMQAQELVDCLEAAEPSVAARASNLFNSYLPPHWRIQADLANLLLSLGSVKSALNIYLQLDLWEDVIRCYNILEQRHLAAEIIRQKLNAGETVKLWCLLGDATDDVSCYERGWELSKQKSGRAQRHWALYYFRRRCYAESIPHFQASLALNSLQVTLWFQFGFACLDQEKWELCATAYRRYCTLDPEYDCIFEICVVQNFEAWNNLAKAYAKMGQKARAWKALQEAVKCNYENWQVWDNLLVVSTDCGEFEEVIHSYHRILDLKKRHLDLEVLKILVNAVASDLPDNRGIPAGRHKKNALALFGRLTGQITNDTLLWKLYAQLTASAPEQTPETLHKTVQYLQKAHRCAVQSQHWARDVAHCKNVADLCVNLANACMECCKNCSSSNEAVQMLSSAKLSLKGVLTKIKNNLGQPHIHCTRVVNSRASTLRYHFREVRSGPRELFLQSSPSTWVLEPTTTARSSTALPEAAILDVAVGALQHHYRTLQRCQSPISTRSFL</sequence>
<dbReference type="InterPro" id="IPR019734">
    <property type="entry name" value="TPR_rpt"/>
</dbReference>
<feature type="repeat" description="TPR" evidence="4">
    <location>
        <begin position="582"/>
        <end position="615"/>
    </location>
</feature>
<keyword evidence="1" id="KW-0677">Repeat</keyword>
<evidence type="ECO:0000256" key="1">
    <source>
        <dbReference type="ARBA" id="ARBA00022737"/>
    </source>
</evidence>
<evidence type="ECO:0008006" key="7">
    <source>
        <dbReference type="Google" id="ProtNLM"/>
    </source>
</evidence>
<dbReference type="SUPFAM" id="SSF48452">
    <property type="entry name" value="TPR-like"/>
    <property type="match status" value="1"/>
</dbReference>
<comment type="caution">
    <text evidence="5">The sequence shown here is derived from an EMBL/GenBank/DDBJ whole genome shotgun (WGS) entry which is preliminary data.</text>
</comment>